<dbReference type="Proteomes" id="UP000009131">
    <property type="component" value="Unassembled WGS sequence"/>
</dbReference>
<organism evidence="2 3">
    <name type="scientific">Mixia osmundae (strain CBS 9802 / IAM 14324 / JCM 22182 / KY 12970)</name>
    <dbReference type="NCBI Taxonomy" id="764103"/>
    <lineage>
        <taxon>Eukaryota</taxon>
        <taxon>Fungi</taxon>
        <taxon>Dikarya</taxon>
        <taxon>Basidiomycota</taxon>
        <taxon>Pucciniomycotina</taxon>
        <taxon>Mixiomycetes</taxon>
        <taxon>Mixiales</taxon>
        <taxon>Mixiaceae</taxon>
        <taxon>Mixia</taxon>
    </lineage>
</organism>
<feature type="region of interest" description="Disordered" evidence="1">
    <location>
        <begin position="21"/>
        <end position="68"/>
    </location>
</feature>
<name>G7DXZ5_MIXOS</name>
<evidence type="ECO:0000256" key="1">
    <source>
        <dbReference type="SAM" id="MobiDB-lite"/>
    </source>
</evidence>
<proteinExistence type="predicted"/>
<dbReference type="InParanoid" id="G7DXZ5"/>
<evidence type="ECO:0000313" key="2">
    <source>
        <dbReference type="EMBL" id="GAA95455.1"/>
    </source>
</evidence>
<reference evidence="2 3" key="2">
    <citation type="journal article" date="2012" name="Open Biol.">
        <title>Characteristics of nucleosomes and linker DNA regions on the genome of the basidiomycete Mixia osmundae revealed by mono- and dinucleosome mapping.</title>
        <authorList>
            <person name="Nishida H."/>
            <person name="Kondo S."/>
            <person name="Matsumoto T."/>
            <person name="Suzuki Y."/>
            <person name="Yoshikawa H."/>
            <person name="Taylor T.D."/>
            <person name="Sugiyama J."/>
        </authorList>
    </citation>
    <scope>NUCLEOTIDE SEQUENCE [LARGE SCALE GENOMIC DNA]</scope>
    <source>
        <strain evidence="3">CBS 9802 / IAM 14324 / JCM 22182 / KY 12970</strain>
    </source>
</reference>
<keyword evidence="3" id="KW-1185">Reference proteome</keyword>
<evidence type="ECO:0000313" key="3">
    <source>
        <dbReference type="Proteomes" id="UP000009131"/>
    </source>
</evidence>
<dbReference type="AlphaFoldDB" id="G7DXZ5"/>
<reference evidence="2 3" key="1">
    <citation type="journal article" date="2011" name="J. Gen. Appl. Microbiol.">
        <title>Draft genome sequencing of the enigmatic basidiomycete Mixia osmundae.</title>
        <authorList>
            <person name="Nishida H."/>
            <person name="Nagatsuka Y."/>
            <person name="Sugiyama J."/>
        </authorList>
    </citation>
    <scope>NUCLEOTIDE SEQUENCE [LARGE SCALE GENOMIC DNA]</scope>
    <source>
        <strain evidence="3">CBS 9802 / IAM 14324 / JCM 22182 / KY 12970</strain>
    </source>
</reference>
<gene>
    <name evidence="2" type="primary">Mo02109</name>
    <name evidence="2" type="ORF">E5Q_02109</name>
</gene>
<dbReference type="HOGENOM" id="CLU_2250744_0_0_1"/>
<accession>G7DXZ5</accession>
<sequence length="104" mass="11677">MRSARSDGVLAYTVDRRLHRQRLCTSRRGQHQTRSIPPRSLPSLKKTDCRALSPARGTESRPISRPPSYADACDLELTSLPNLSRDRVPRRLALSTCTCSARCN</sequence>
<protein>
    <submittedName>
        <fullName evidence="2">Uncharacterized protein</fullName>
    </submittedName>
</protein>
<comment type="caution">
    <text evidence="2">The sequence shown here is derived from an EMBL/GenBank/DDBJ whole genome shotgun (WGS) entry which is preliminary data.</text>
</comment>
<dbReference type="EMBL" id="BABT02000062">
    <property type="protein sequence ID" value="GAA95455.1"/>
    <property type="molecule type" value="Genomic_DNA"/>
</dbReference>